<keyword evidence="5" id="KW-1185">Reference proteome</keyword>
<comment type="caution">
    <text evidence="4">The sequence shown here is derived from an EMBL/GenBank/DDBJ whole genome shotgun (WGS) entry which is preliminary data.</text>
</comment>
<protein>
    <submittedName>
        <fullName evidence="4">Lysophospholipase L1-like esterase</fullName>
    </submittedName>
</protein>
<feature type="domain" description="Copper amine oxidase-like N-terminal" evidence="2">
    <location>
        <begin position="312"/>
        <end position="412"/>
    </location>
</feature>
<dbReference type="SUPFAM" id="SSF52266">
    <property type="entry name" value="SGNH hydrolase"/>
    <property type="match status" value="1"/>
</dbReference>
<dbReference type="Gene3D" id="3.30.457.10">
    <property type="entry name" value="Copper amine oxidase-like, N-terminal domain"/>
    <property type="match status" value="1"/>
</dbReference>
<dbReference type="InterPro" id="IPR013830">
    <property type="entry name" value="SGNH_hydro"/>
</dbReference>
<gene>
    <name evidence="4" type="ORF">DFP95_102459</name>
</gene>
<dbReference type="EMBL" id="QRDY01000002">
    <property type="protein sequence ID" value="RED65037.1"/>
    <property type="molecule type" value="Genomic_DNA"/>
</dbReference>
<accession>A0A3D9ITR0</accession>
<dbReference type="GO" id="GO:0004622">
    <property type="term" value="F:phosphatidylcholine lysophospholipase activity"/>
    <property type="evidence" value="ECO:0007669"/>
    <property type="project" value="TreeGrafter"/>
</dbReference>
<dbReference type="PANTHER" id="PTHR30383:SF5">
    <property type="entry name" value="SGNH HYDROLASE-TYPE ESTERASE DOMAIN-CONTAINING PROTEIN"/>
    <property type="match status" value="1"/>
</dbReference>
<evidence type="ECO:0000259" key="3">
    <source>
        <dbReference type="Pfam" id="PF13472"/>
    </source>
</evidence>
<feature type="chain" id="PRO_5017795259" evidence="1">
    <location>
        <begin position="28"/>
        <end position="421"/>
    </location>
</feature>
<organism evidence="4 5">
    <name type="scientific">Cohnella lupini</name>
    <dbReference type="NCBI Taxonomy" id="1294267"/>
    <lineage>
        <taxon>Bacteria</taxon>
        <taxon>Bacillati</taxon>
        <taxon>Bacillota</taxon>
        <taxon>Bacilli</taxon>
        <taxon>Bacillales</taxon>
        <taxon>Paenibacillaceae</taxon>
        <taxon>Cohnella</taxon>
    </lineage>
</organism>
<dbReference type="Gene3D" id="3.40.50.1110">
    <property type="entry name" value="SGNH hydrolase"/>
    <property type="match status" value="1"/>
</dbReference>
<dbReference type="InterPro" id="IPR036514">
    <property type="entry name" value="SGNH_hydro_sf"/>
</dbReference>
<dbReference type="AlphaFoldDB" id="A0A3D9ITR0"/>
<keyword evidence="1" id="KW-0732">Signal</keyword>
<sequence length="421" mass="45789">MKSRLRKPLVFMLSAVVAVGLASSAGAAVNDPKGQEIYRIVALGDSISVGYEPGMDLSSVAYGYADRLYEQSLFHSRSEFANYAIMGLTTPGLVNLLKGSAESKPLTAVDLQDFSMYPDGVDDQANSVAARAPQLAKDLTNANLVVMTIGANDFGPIINAAKDQSVDAARQIIQDSFVKTMNKYTEDLDEMMTILHKLAPNAQIVLADQYNPLRTEISLYGDIAKLADEVAEKLDLFKDNLNKKGIPLQIAHVSSKFKGDPFLTHLNPLEMDTHPTQAGYETIAQVFADVVWKQYLNPAPRAKGVPISVVINGAESPNKAVIVKNTTFLAIRDVADAVDAEFIWNQKTKTASFSKNGRKVVLTIGAKTIQVNGAVQPLDTPAYFQQSGKELKTYVPLAVISEGLDFQVVFRKQLLTAFINS</sequence>
<evidence type="ECO:0000256" key="1">
    <source>
        <dbReference type="SAM" id="SignalP"/>
    </source>
</evidence>
<name>A0A3D9ITR0_9BACL</name>
<dbReference type="Pfam" id="PF13472">
    <property type="entry name" value="Lipase_GDSL_2"/>
    <property type="match status" value="1"/>
</dbReference>
<reference evidence="4 5" key="1">
    <citation type="submission" date="2018-07" db="EMBL/GenBank/DDBJ databases">
        <title>Genomic Encyclopedia of Type Strains, Phase III (KMG-III): the genomes of soil and plant-associated and newly described type strains.</title>
        <authorList>
            <person name="Whitman W."/>
        </authorList>
    </citation>
    <scope>NUCLEOTIDE SEQUENCE [LARGE SCALE GENOMIC DNA]</scope>
    <source>
        <strain evidence="4 5">CECT 8236</strain>
    </source>
</reference>
<dbReference type="PANTHER" id="PTHR30383">
    <property type="entry name" value="THIOESTERASE 1/PROTEASE 1/LYSOPHOSPHOLIPASE L1"/>
    <property type="match status" value="1"/>
</dbReference>
<dbReference type="Pfam" id="PF07833">
    <property type="entry name" value="Cu_amine_oxidN1"/>
    <property type="match status" value="1"/>
</dbReference>
<dbReference type="CDD" id="cd00229">
    <property type="entry name" value="SGNH_hydrolase"/>
    <property type="match status" value="1"/>
</dbReference>
<dbReference type="InterPro" id="IPR051532">
    <property type="entry name" value="Ester_Hydrolysis_Enzymes"/>
</dbReference>
<dbReference type="SUPFAM" id="SSF55383">
    <property type="entry name" value="Copper amine oxidase, domain N"/>
    <property type="match status" value="1"/>
</dbReference>
<dbReference type="RefSeq" id="WP_181907293.1">
    <property type="nucleotide sequence ID" value="NZ_QRDY01000002.1"/>
</dbReference>
<evidence type="ECO:0000313" key="5">
    <source>
        <dbReference type="Proteomes" id="UP000256869"/>
    </source>
</evidence>
<dbReference type="InterPro" id="IPR036582">
    <property type="entry name" value="Mao_N_sf"/>
</dbReference>
<dbReference type="Proteomes" id="UP000256869">
    <property type="component" value="Unassembled WGS sequence"/>
</dbReference>
<proteinExistence type="predicted"/>
<feature type="signal peptide" evidence="1">
    <location>
        <begin position="1"/>
        <end position="27"/>
    </location>
</feature>
<dbReference type="InterPro" id="IPR012854">
    <property type="entry name" value="Cu_amine_oxidase-like_N"/>
</dbReference>
<feature type="domain" description="SGNH hydrolase-type esterase" evidence="3">
    <location>
        <begin position="42"/>
        <end position="281"/>
    </location>
</feature>
<evidence type="ECO:0000313" key="4">
    <source>
        <dbReference type="EMBL" id="RED65037.1"/>
    </source>
</evidence>
<evidence type="ECO:0000259" key="2">
    <source>
        <dbReference type="Pfam" id="PF07833"/>
    </source>
</evidence>